<dbReference type="AlphaFoldDB" id="S0FID1"/>
<dbReference type="NCBIfam" id="TIGR01552">
    <property type="entry name" value="phd_fam"/>
    <property type="match status" value="1"/>
</dbReference>
<dbReference type="InterPro" id="IPR036165">
    <property type="entry name" value="YefM-like_sf"/>
</dbReference>
<comment type="similarity">
    <text evidence="1 2">Belongs to the phD/YefM antitoxin family.</text>
</comment>
<gene>
    <name evidence="3" type="ORF">CTER_2716</name>
</gene>
<evidence type="ECO:0000256" key="1">
    <source>
        <dbReference type="ARBA" id="ARBA00009981"/>
    </source>
</evidence>
<dbReference type="STRING" id="1195236.CTER_2716"/>
<reference evidence="3 4" key="1">
    <citation type="journal article" date="2013" name="Genome Announc.">
        <title>Draft Genome Sequence of the Cellulolytic, Mesophilic, Anaerobic Bacterium Clostridium termitidis Strain CT1112 (DSM 5398).</title>
        <authorList>
            <person name="Lal S."/>
            <person name="Ramachandran U."/>
            <person name="Zhang X."/>
            <person name="Munir R."/>
            <person name="Sparling R."/>
            <person name="Levin D.B."/>
        </authorList>
    </citation>
    <scope>NUCLEOTIDE SEQUENCE [LARGE SCALE GENOMIC DNA]</scope>
    <source>
        <strain evidence="3 4">CT1112</strain>
    </source>
</reference>
<dbReference type="PATRIC" id="fig|1195236.3.peg.3037"/>
<dbReference type="EMBL" id="AORV01000038">
    <property type="protein sequence ID" value="EMS71387.1"/>
    <property type="molecule type" value="Genomic_DNA"/>
</dbReference>
<keyword evidence="4" id="KW-1185">Reference proteome</keyword>
<comment type="caution">
    <text evidence="3">The sequence shown here is derived from an EMBL/GenBank/DDBJ whole genome shotgun (WGS) entry which is preliminary data.</text>
</comment>
<dbReference type="Proteomes" id="UP000014155">
    <property type="component" value="Unassembled WGS sequence"/>
</dbReference>
<proteinExistence type="inferred from homology"/>
<accession>S0FID1</accession>
<dbReference type="RefSeq" id="WP_004626468.1">
    <property type="nucleotide sequence ID" value="NZ_AORV01000038.1"/>
</dbReference>
<evidence type="ECO:0000313" key="4">
    <source>
        <dbReference type="Proteomes" id="UP000014155"/>
    </source>
</evidence>
<dbReference type="SUPFAM" id="SSF143120">
    <property type="entry name" value="YefM-like"/>
    <property type="match status" value="1"/>
</dbReference>
<organism evidence="3 4">
    <name type="scientific">Ruminiclostridium cellobioparum subsp. termitidis CT1112</name>
    <dbReference type="NCBI Taxonomy" id="1195236"/>
    <lineage>
        <taxon>Bacteria</taxon>
        <taxon>Bacillati</taxon>
        <taxon>Bacillota</taxon>
        <taxon>Clostridia</taxon>
        <taxon>Eubacteriales</taxon>
        <taxon>Oscillospiraceae</taxon>
        <taxon>Ruminiclostridium</taxon>
    </lineage>
</organism>
<sequence>MRKTHVRATRELRNNFPEIARLLEQHDQVIITKNGNGAAVLINFDEYAAYEDYLHKKYVLSELRKAQTEAHASDTQWLDDEDFWAGIEDASDGL</sequence>
<dbReference type="Pfam" id="PF02604">
    <property type="entry name" value="PhdYeFM_antitox"/>
    <property type="match status" value="1"/>
</dbReference>
<evidence type="ECO:0000256" key="2">
    <source>
        <dbReference type="RuleBase" id="RU362080"/>
    </source>
</evidence>
<evidence type="ECO:0000313" key="3">
    <source>
        <dbReference type="EMBL" id="EMS71387.1"/>
    </source>
</evidence>
<dbReference type="Gene3D" id="3.40.1620.10">
    <property type="entry name" value="YefM-like domain"/>
    <property type="match status" value="1"/>
</dbReference>
<comment type="function">
    <text evidence="2">Antitoxin component of a type II toxin-antitoxin (TA) system.</text>
</comment>
<name>S0FID1_RUMCE</name>
<dbReference type="InterPro" id="IPR006442">
    <property type="entry name" value="Antitoxin_Phd/YefM"/>
</dbReference>
<protein>
    <recommendedName>
        <fullName evidence="2">Antitoxin</fullName>
    </recommendedName>
</protein>
<dbReference type="eggNOG" id="COG2161">
    <property type="taxonomic scope" value="Bacteria"/>
</dbReference>